<sequence length="456" mass="50360">MHGFGILVLILPLCLSAPANVRTVVVTAPVEIVTVTQVGTQIYSATSLEAPTSSLAESFTSSAKTTSLESSLSTSLESSLSTSLSTSSSPTSVPTPGSSYYNTMFKVWQRFWGDGKWNDNDSNCNDGYTLPVLWTMAVLGEAIVKTGDVSGVEVTLDRIMQYYDSATKAFSASPNDGVEVYSDDNAQLAWVFIDAFKMTGQQKYLDHAKDIVLYIQTQQGPNGGIIWKKDKNYIASISTVEAALAAVRLYDITRDNSLLEFATDCMDFMFKNLQDPQDKLFFDGTDKNDLGQVDKGKLTYTIGCSISTLVYLHKFRGDQDMLDKALELASAATNPGGAFYDGNGNWNNNLEYVHLLFAGFADAFRLSDSFGQYRDEVVKQGNYIYQYLQDPKDPSLYFTSIAASTRSTFDRYSKSFRGSFDDDDSVYCNNDPSQHAKKKLLVNASAVQILYFMANY</sequence>
<dbReference type="InterPro" id="IPR005198">
    <property type="entry name" value="Glyco_hydro_76"/>
</dbReference>
<feature type="signal peptide" evidence="1">
    <location>
        <begin position="1"/>
        <end position="16"/>
    </location>
</feature>
<evidence type="ECO:0008006" key="4">
    <source>
        <dbReference type="Google" id="ProtNLM"/>
    </source>
</evidence>
<dbReference type="Pfam" id="PF03663">
    <property type="entry name" value="Glyco_hydro_76"/>
    <property type="match status" value="1"/>
</dbReference>
<dbReference type="HOGENOM" id="CLU_034119_1_0_1"/>
<dbReference type="EMBL" id="CH672350">
    <property type="protein sequence ID" value="EEQ45460.1"/>
    <property type="molecule type" value="Genomic_DNA"/>
</dbReference>
<organism evidence="2 3">
    <name type="scientific">Candida albicans (strain WO-1)</name>
    <name type="common">Yeast</name>
    <dbReference type="NCBI Taxonomy" id="294748"/>
    <lineage>
        <taxon>Eukaryota</taxon>
        <taxon>Fungi</taxon>
        <taxon>Dikarya</taxon>
        <taxon>Ascomycota</taxon>
        <taxon>Saccharomycotina</taxon>
        <taxon>Pichiomycetes</taxon>
        <taxon>Debaryomycetaceae</taxon>
        <taxon>Candida/Lodderomyces clade</taxon>
        <taxon>Candida</taxon>
    </lineage>
</organism>
<reference evidence="2 3" key="1">
    <citation type="journal article" date="2009" name="Nature">
        <title>Evolution of pathogenicity and sexual reproduction in eight Candida genomes.</title>
        <authorList>
            <person name="Butler G."/>
            <person name="Rasmussen M.D."/>
            <person name="Lin M.F."/>
            <person name="Santos M.A."/>
            <person name="Sakthikumar S."/>
            <person name="Munro C.A."/>
            <person name="Rheinbay E."/>
            <person name="Grabherr M."/>
            <person name="Forche A."/>
            <person name="Reedy J.L."/>
            <person name="Agrafioti I."/>
            <person name="Arnaud M.B."/>
            <person name="Bates S."/>
            <person name="Brown A.J."/>
            <person name="Brunke S."/>
            <person name="Costanzo M.C."/>
            <person name="Fitzpatrick D.A."/>
            <person name="de Groot P.W."/>
            <person name="Harris D."/>
            <person name="Hoyer L.L."/>
            <person name="Hube B."/>
            <person name="Klis F.M."/>
            <person name="Kodira C."/>
            <person name="Lennard N."/>
            <person name="Logue M.E."/>
            <person name="Martin R."/>
            <person name="Neiman A.M."/>
            <person name="Nikolaou E."/>
            <person name="Quail M.A."/>
            <person name="Quinn J."/>
            <person name="Santos M.C."/>
            <person name="Schmitzberger F.F."/>
            <person name="Sherlock G."/>
            <person name="Shah P."/>
            <person name="Silverstein K.A."/>
            <person name="Skrzypek M.S."/>
            <person name="Soll D."/>
            <person name="Staggs R."/>
            <person name="Stansfield I."/>
            <person name="Stumpf M.P."/>
            <person name="Sudbery P.E."/>
            <person name="Srikantha T."/>
            <person name="Zeng Q."/>
            <person name="Berman J."/>
            <person name="Berriman M."/>
            <person name="Heitman J."/>
            <person name="Gow N.A."/>
            <person name="Lorenz M.C."/>
            <person name="Birren B.W."/>
            <person name="Kellis M."/>
            <person name="Cuomo C.A."/>
        </authorList>
    </citation>
    <scope>NUCLEOTIDE SEQUENCE [LARGE SCALE GENOMIC DNA]</scope>
    <source>
        <strain evidence="2 3">WO-1</strain>
    </source>
</reference>
<gene>
    <name evidence="2" type="ORF">CAWG_03788</name>
</gene>
<dbReference type="VEuPathDB" id="FungiDB:CAWG_03788"/>
<evidence type="ECO:0000313" key="3">
    <source>
        <dbReference type="Proteomes" id="UP000001429"/>
    </source>
</evidence>
<dbReference type="Gene3D" id="1.50.10.20">
    <property type="match status" value="1"/>
</dbReference>
<dbReference type="OMA" id="CMDFMFK"/>
<dbReference type="SUPFAM" id="SSF48208">
    <property type="entry name" value="Six-hairpin glycosidases"/>
    <property type="match status" value="1"/>
</dbReference>
<dbReference type="PANTHER" id="PTHR47791:SF3">
    <property type="entry name" value="MEIOTICALLY UP-REGULATED GENE 191 PROTEIN"/>
    <property type="match status" value="1"/>
</dbReference>
<dbReference type="InterPro" id="IPR008928">
    <property type="entry name" value="6-hairpin_glycosidase_sf"/>
</dbReference>
<dbReference type="PaxDb" id="5476-C4YIX6"/>
<accession>C4YIX6</accession>
<proteinExistence type="predicted"/>
<evidence type="ECO:0000313" key="2">
    <source>
        <dbReference type="EMBL" id="EEQ45460.1"/>
    </source>
</evidence>
<name>C4YIX6_CANAW</name>
<dbReference type="PANTHER" id="PTHR47791">
    <property type="entry name" value="MEIOTICALLY UP-REGULATED GENE 191 PROTEIN"/>
    <property type="match status" value="1"/>
</dbReference>
<feature type="chain" id="PRO_5002944250" description="Alpha-1,6-mannanase" evidence="1">
    <location>
        <begin position="17"/>
        <end position="456"/>
    </location>
</feature>
<dbReference type="OrthoDB" id="9984024at2759"/>
<evidence type="ECO:0000256" key="1">
    <source>
        <dbReference type="SAM" id="SignalP"/>
    </source>
</evidence>
<dbReference type="GO" id="GO:0005975">
    <property type="term" value="P:carbohydrate metabolic process"/>
    <property type="evidence" value="ECO:0007669"/>
    <property type="project" value="InterPro"/>
</dbReference>
<dbReference type="AlphaFoldDB" id="C4YIX6"/>
<dbReference type="Proteomes" id="UP000001429">
    <property type="component" value="Chromosome 2"/>
</dbReference>
<protein>
    <recommendedName>
        <fullName evidence="4">Alpha-1,6-mannanase</fullName>
    </recommendedName>
</protein>
<dbReference type="InterPro" id="IPR053169">
    <property type="entry name" value="MUG_Protein"/>
</dbReference>
<keyword evidence="3" id="KW-1185">Reference proteome</keyword>
<keyword evidence="1" id="KW-0732">Signal</keyword>